<dbReference type="EMBL" id="FPHQ01000167">
    <property type="protein sequence ID" value="SFV77175.1"/>
    <property type="molecule type" value="Genomic_DNA"/>
</dbReference>
<name>A0A1W1D979_9ZZZZ</name>
<comment type="subcellular location">
    <subcellularLocation>
        <location evidence="1">Membrane</location>
    </subcellularLocation>
</comment>
<evidence type="ECO:0000259" key="3">
    <source>
        <dbReference type="Pfam" id="PF01103"/>
    </source>
</evidence>
<evidence type="ECO:0000256" key="2">
    <source>
        <dbReference type="ARBA" id="ARBA00023136"/>
    </source>
</evidence>
<protein>
    <submittedName>
        <fullName evidence="4">Outer membrane protein assembly factor YaeT</fullName>
    </submittedName>
</protein>
<organism evidence="4">
    <name type="scientific">hydrothermal vent metagenome</name>
    <dbReference type="NCBI Taxonomy" id="652676"/>
    <lineage>
        <taxon>unclassified sequences</taxon>
        <taxon>metagenomes</taxon>
        <taxon>ecological metagenomes</taxon>
    </lineage>
</organism>
<sequence>MALPIADFQYYKLDVSHKSYYPLGNDLTWKINGSLGLAQGYGGKELPFFKRYYGGGSSSVRGFDFNSLGATYTGTTTPKGGELSLLAGTSIISPMKFVNDSKNMRMSVFIDVGSVEEKASNIGFDEMRVSTGVAFSWLTPIGPLGIYAAKPLVKKSDDKLKSIEFTLGTSF</sequence>
<reference evidence="4" key="1">
    <citation type="submission" date="2016-10" db="EMBL/GenBank/DDBJ databases">
        <authorList>
            <person name="de Groot N.N."/>
        </authorList>
    </citation>
    <scope>NUCLEOTIDE SEQUENCE</scope>
</reference>
<dbReference type="Pfam" id="PF01103">
    <property type="entry name" value="Omp85"/>
    <property type="match status" value="1"/>
</dbReference>
<keyword evidence="2" id="KW-0472">Membrane</keyword>
<feature type="domain" description="Bacterial surface antigen (D15)" evidence="3">
    <location>
        <begin position="4"/>
        <end position="171"/>
    </location>
</feature>
<dbReference type="GO" id="GO:0019867">
    <property type="term" value="C:outer membrane"/>
    <property type="evidence" value="ECO:0007669"/>
    <property type="project" value="InterPro"/>
</dbReference>
<dbReference type="Gene3D" id="2.40.160.50">
    <property type="entry name" value="membrane protein fhac: a member of the omp85/tpsb transporter family"/>
    <property type="match status" value="1"/>
</dbReference>
<dbReference type="AlphaFoldDB" id="A0A1W1D979"/>
<accession>A0A1W1D979</accession>
<evidence type="ECO:0000256" key="1">
    <source>
        <dbReference type="ARBA" id="ARBA00004370"/>
    </source>
</evidence>
<dbReference type="InterPro" id="IPR000184">
    <property type="entry name" value="Bac_surfAg_D15"/>
</dbReference>
<gene>
    <name evidence="4" type="ORF">MNB_SUP05-10-523</name>
</gene>
<proteinExistence type="predicted"/>
<evidence type="ECO:0000313" key="4">
    <source>
        <dbReference type="EMBL" id="SFV77175.1"/>
    </source>
</evidence>